<feature type="compositionally biased region" description="Polar residues" evidence="2">
    <location>
        <begin position="74"/>
        <end position="86"/>
    </location>
</feature>
<evidence type="ECO:0000313" key="5">
    <source>
        <dbReference type="Proteomes" id="UP000521379"/>
    </source>
</evidence>
<dbReference type="Pfam" id="PF05066">
    <property type="entry name" value="HARE-HTH"/>
    <property type="match status" value="1"/>
</dbReference>
<dbReference type="GO" id="GO:0006355">
    <property type="term" value="P:regulation of DNA-templated transcription"/>
    <property type="evidence" value="ECO:0007669"/>
    <property type="project" value="InterPro"/>
</dbReference>
<gene>
    <name evidence="4" type="ORF">GTW58_04085</name>
</gene>
<sequence length="263" mass="29676">MTWRAAVRRVLSESEGPLHYAEIAQHIIDNDYRRSTGATPAATVAAVLSQQLVEEVVRVDRGVYTLASRTSELAATDASTVPPTQQSETTDSEDSSDPETGFLNAFGMFWRRDEVDWEQRGSSLWGAQLKASDSINFAEQVGVYILYSGERVIYVGRITEARLGPRLWEHTRDRLSGRWDRFSWFGVRAVRPDGRLGAIPSSAQFGVSMLVVTMEALLIEGLEPPQNRRRGDGFNATEFIQQTDPEIERKRRRAMLQRLLKDD</sequence>
<protein>
    <recommendedName>
        <fullName evidence="3">HTH HARE-type domain-containing protein</fullName>
    </recommendedName>
</protein>
<feature type="domain" description="HTH HARE-type" evidence="3">
    <location>
        <begin position="1"/>
        <end position="69"/>
    </location>
</feature>
<dbReference type="CDD" id="cd00719">
    <property type="entry name" value="GIY-YIG_SF"/>
    <property type="match status" value="1"/>
</dbReference>
<evidence type="ECO:0000259" key="3">
    <source>
        <dbReference type="PROSITE" id="PS51913"/>
    </source>
</evidence>
<keyword evidence="5" id="KW-1185">Reference proteome</keyword>
<keyword evidence="1" id="KW-0804">Transcription</keyword>
<dbReference type="AlphaFoldDB" id="A0A846U668"/>
<dbReference type="EMBL" id="JAAVUN010000005">
    <property type="protein sequence ID" value="NKE09136.1"/>
    <property type="molecule type" value="Genomic_DNA"/>
</dbReference>
<dbReference type="InterPro" id="IPR007759">
    <property type="entry name" value="Asxl_HARE-HTH"/>
</dbReference>
<feature type="region of interest" description="Disordered" evidence="2">
    <location>
        <begin position="74"/>
        <end position="99"/>
    </location>
</feature>
<proteinExistence type="predicted"/>
<dbReference type="Proteomes" id="UP000521379">
    <property type="component" value="Unassembled WGS sequence"/>
</dbReference>
<evidence type="ECO:0000256" key="2">
    <source>
        <dbReference type="SAM" id="MobiDB-lite"/>
    </source>
</evidence>
<comment type="caution">
    <text evidence="4">The sequence shown here is derived from an EMBL/GenBank/DDBJ whole genome shotgun (WGS) entry which is preliminary data.</text>
</comment>
<evidence type="ECO:0000256" key="1">
    <source>
        <dbReference type="ARBA" id="ARBA00023163"/>
    </source>
</evidence>
<accession>A0A846U668</accession>
<dbReference type="PROSITE" id="PS51913">
    <property type="entry name" value="HTH_HARE"/>
    <property type="match status" value="1"/>
</dbReference>
<evidence type="ECO:0000313" key="4">
    <source>
        <dbReference type="EMBL" id="NKE09136.1"/>
    </source>
</evidence>
<organism evidence="4 5">
    <name type="scientific">Kocuria subflava</name>
    <dbReference type="NCBI Taxonomy" id="1736139"/>
    <lineage>
        <taxon>Bacteria</taxon>
        <taxon>Bacillati</taxon>
        <taxon>Actinomycetota</taxon>
        <taxon>Actinomycetes</taxon>
        <taxon>Micrococcales</taxon>
        <taxon>Micrococcaceae</taxon>
        <taxon>Kocuria</taxon>
    </lineage>
</organism>
<name>A0A846U668_9MICC</name>
<reference evidence="4 5" key="1">
    <citation type="submission" date="2020-02" db="EMBL/GenBank/DDBJ databases">
        <authorList>
            <person name="Sun Q."/>
        </authorList>
    </citation>
    <scope>NUCLEOTIDE SEQUENCE [LARGE SCALE GENOMIC DNA]</scope>
    <source>
        <strain evidence="4 5">YIM 13062</strain>
    </source>
</reference>